<sequence>MTPPLKLAYESCESLHSFSVDFELDALTTFERCKSILLYFFIDNHNKDVCALDIAGKFSVRSIALTILGSKEEKLSGQQVLLHLLKQWLPAAQLYPSMNDSMPNYFNC</sequence>
<dbReference type="Proteomes" id="UP001642360">
    <property type="component" value="Unassembled WGS sequence"/>
</dbReference>
<accession>A0ABC8S4X3</accession>
<evidence type="ECO:0000313" key="2">
    <source>
        <dbReference type="Proteomes" id="UP001642360"/>
    </source>
</evidence>
<dbReference type="EMBL" id="CAUOFW020002236">
    <property type="protein sequence ID" value="CAK9152195.1"/>
    <property type="molecule type" value="Genomic_DNA"/>
</dbReference>
<dbReference type="AlphaFoldDB" id="A0ABC8S4X3"/>
<keyword evidence="2" id="KW-1185">Reference proteome</keyword>
<protein>
    <submittedName>
        <fullName evidence="1">Uncharacterized protein</fullName>
    </submittedName>
</protein>
<reference evidence="1 2" key="1">
    <citation type="submission" date="2024-02" db="EMBL/GenBank/DDBJ databases">
        <authorList>
            <person name="Vignale AGUSTIN F."/>
            <person name="Sosa J E."/>
            <person name="Modenutti C."/>
        </authorList>
    </citation>
    <scope>NUCLEOTIDE SEQUENCE [LARGE SCALE GENOMIC DNA]</scope>
</reference>
<name>A0ABC8S4X3_9AQUA</name>
<evidence type="ECO:0000313" key="1">
    <source>
        <dbReference type="EMBL" id="CAK9152195.1"/>
    </source>
</evidence>
<gene>
    <name evidence="1" type="ORF">ILEXP_LOCUS20409</name>
</gene>
<proteinExistence type="predicted"/>
<organism evidence="1 2">
    <name type="scientific">Ilex paraguariensis</name>
    <name type="common">yerba mate</name>
    <dbReference type="NCBI Taxonomy" id="185542"/>
    <lineage>
        <taxon>Eukaryota</taxon>
        <taxon>Viridiplantae</taxon>
        <taxon>Streptophyta</taxon>
        <taxon>Embryophyta</taxon>
        <taxon>Tracheophyta</taxon>
        <taxon>Spermatophyta</taxon>
        <taxon>Magnoliopsida</taxon>
        <taxon>eudicotyledons</taxon>
        <taxon>Gunneridae</taxon>
        <taxon>Pentapetalae</taxon>
        <taxon>asterids</taxon>
        <taxon>campanulids</taxon>
        <taxon>Aquifoliales</taxon>
        <taxon>Aquifoliaceae</taxon>
        <taxon>Ilex</taxon>
    </lineage>
</organism>
<comment type="caution">
    <text evidence="1">The sequence shown here is derived from an EMBL/GenBank/DDBJ whole genome shotgun (WGS) entry which is preliminary data.</text>
</comment>